<keyword evidence="1" id="KW-0812">Transmembrane</keyword>
<evidence type="ECO:0000256" key="1">
    <source>
        <dbReference type="SAM" id="Phobius"/>
    </source>
</evidence>
<accession>A0A939G723</accession>
<sequence>MAYRNKLIRNPKAGQEILFLYTAKNTNGQFLGLIITFQPQGQPPAPYYHPHQTIDLDVLCGELTVLLNGEQRQLAIGATLHIPAYQQYAFWNKSTQPVRINCRLRPALDTEYLLETMTGLAANQTGRVKGVLHLLQTALIAHAFSHVFRLPRWPFVLQKTVLTLLALLAYLAGLRPTYREYLD</sequence>
<feature type="transmembrane region" description="Helical" evidence="1">
    <location>
        <begin position="155"/>
        <end position="174"/>
    </location>
</feature>
<dbReference type="Pfam" id="PF07883">
    <property type="entry name" value="Cupin_2"/>
    <property type="match status" value="1"/>
</dbReference>
<keyword evidence="1" id="KW-1133">Transmembrane helix</keyword>
<gene>
    <name evidence="3" type="ORF">J2I48_12540</name>
</gene>
<reference evidence="3 4" key="1">
    <citation type="submission" date="2021-03" db="EMBL/GenBank/DDBJ databases">
        <title>Fibrella sp. HMF5036 genome sequencing and assembly.</title>
        <authorList>
            <person name="Kang H."/>
            <person name="Kim H."/>
            <person name="Bae S."/>
            <person name="Joh K."/>
        </authorList>
    </citation>
    <scope>NUCLEOTIDE SEQUENCE [LARGE SCALE GENOMIC DNA]</scope>
    <source>
        <strain evidence="3 4">HMF5036</strain>
    </source>
</reference>
<feature type="domain" description="Cupin type-2" evidence="2">
    <location>
        <begin position="34"/>
        <end position="100"/>
    </location>
</feature>
<dbReference type="EMBL" id="JAFMYU010000008">
    <property type="protein sequence ID" value="MBO0931829.1"/>
    <property type="molecule type" value="Genomic_DNA"/>
</dbReference>
<dbReference type="InterPro" id="IPR011051">
    <property type="entry name" value="RmlC_Cupin_sf"/>
</dbReference>
<evidence type="ECO:0000313" key="4">
    <source>
        <dbReference type="Proteomes" id="UP000664795"/>
    </source>
</evidence>
<organism evidence="3 4">
    <name type="scientific">Fibrella aquatilis</name>
    <dbReference type="NCBI Taxonomy" id="2817059"/>
    <lineage>
        <taxon>Bacteria</taxon>
        <taxon>Pseudomonadati</taxon>
        <taxon>Bacteroidota</taxon>
        <taxon>Cytophagia</taxon>
        <taxon>Cytophagales</taxon>
        <taxon>Spirosomataceae</taxon>
        <taxon>Fibrella</taxon>
    </lineage>
</organism>
<dbReference type="Gene3D" id="2.60.120.10">
    <property type="entry name" value="Jelly Rolls"/>
    <property type="match status" value="1"/>
</dbReference>
<keyword evidence="4" id="KW-1185">Reference proteome</keyword>
<dbReference type="Proteomes" id="UP000664795">
    <property type="component" value="Unassembled WGS sequence"/>
</dbReference>
<evidence type="ECO:0000259" key="2">
    <source>
        <dbReference type="Pfam" id="PF07883"/>
    </source>
</evidence>
<dbReference type="SUPFAM" id="SSF51182">
    <property type="entry name" value="RmlC-like cupins"/>
    <property type="match status" value="1"/>
</dbReference>
<keyword evidence="1" id="KW-0472">Membrane</keyword>
<dbReference type="InterPro" id="IPR013096">
    <property type="entry name" value="Cupin_2"/>
</dbReference>
<name>A0A939G723_9BACT</name>
<protein>
    <submittedName>
        <fullName evidence="3">Cupin domain-containing protein</fullName>
    </submittedName>
</protein>
<comment type="caution">
    <text evidence="3">The sequence shown here is derived from an EMBL/GenBank/DDBJ whole genome shotgun (WGS) entry which is preliminary data.</text>
</comment>
<dbReference type="RefSeq" id="WP_207335788.1">
    <property type="nucleotide sequence ID" value="NZ_JAFMYU010000008.1"/>
</dbReference>
<dbReference type="InterPro" id="IPR014710">
    <property type="entry name" value="RmlC-like_jellyroll"/>
</dbReference>
<proteinExistence type="predicted"/>
<dbReference type="AlphaFoldDB" id="A0A939G723"/>
<evidence type="ECO:0000313" key="3">
    <source>
        <dbReference type="EMBL" id="MBO0931829.1"/>
    </source>
</evidence>